<dbReference type="Proteomes" id="UP000663828">
    <property type="component" value="Unassembled WGS sequence"/>
</dbReference>
<proteinExistence type="predicted"/>
<dbReference type="Gene3D" id="2.40.10.500">
    <property type="match status" value="1"/>
</dbReference>
<name>A0A816HK73_ADIRI</name>
<dbReference type="InterPro" id="IPR011042">
    <property type="entry name" value="6-blade_b-propeller_TolB-like"/>
</dbReference>
<sequence>MADVEREQINYPLGIFVDTDKTVYIADQFQDSIVLWKTNGKTGQIVAGGHGRGNALNQFSMPTDVLIDKRTNSFIICDAGNRRIIKWCRKRGTTSGIIVIHNISCFGIAQDRQEYLYVSVIEKNEIRRFSRDNNYARGRIVAGGNGKGDGLNQFNFPGHLFVDTEQSIYVSDWNNRRMMKWIRGAYQGIVFSNHIGRRYYEKPT</sequence>
<evidence type="ECO:0000313" key="1">
    <source>
        <dbReference type="EMBL" id="CAF1688451.1"/>
    </source>
</evidence>
<dbReference type="AlphaFoldDB" id="A0A816HK73"/>
<accession>A0A816HK73</accession>
<keyword evidence="2" id="KW-1185">Reference proteome</keyword>
<evidence type="ECO:0000313" key="2">
    <source>
        <dbReference type="Proteomes" id="UP000663828"/>
    </source>
</evidence>
<dbReference type="Gene3D" id="2.120.10.30">
    <property type="entry name" value="TolB, C-terminal domain"/>
    <property type="match status" value="1"/>
</dbReference>
<organism evidence="1 2">
    <name type="scientific">Adineta ricciae</name>
    <name type="common">Rotifer</name>
    <dbReference type="NCBI Taxonomy" id="249248"/>
    <lineage>
        <taxon>Eukaryota</taxon>
        <taxon>Metazoa</taxon>
        <taxon>Spiralia</taxon>
        <taxon>Gnathifera</taxon>
        <taxon>Rotifera</taxon>
        <taxon>Eurotatoria</taxon>
        <taxon>Bdelloidea</taxon>
        <taxon>Adinetida</taxon>
        <taxon>Adinetidae</taxon>
        <taxon>Adineta</taxon>
    </lineage>
</organism>
<reference evidence="1" key="1">
    <citation type="submission" date="2021-02" db="EMBL/GenBank/DDBJ databases">
        <authorList>
            <person name="Nowell W R."/>
        </authorList>
    </citation>
    <scope>NUCLEOTIDE SEQUENCE</scope>
</reference>
<gene>
    <name evidence="1" type="ORF">XAT740_LOCUS62859</name>
</gene>
<comment type="caution">
    <text evidence="1">The sequence shown here is derived from an EMBL/GenBank/DDBJ whole genome shotgun (WGS) entry which is preliminary data.</text>
</comment>
<dbReference type="SUPFAM" id="SSF63829">
    <property type="entry name" value="Calcium-dependent phosphotriesterase"/>
    <property type="match status" value="1"/>
</dbReference>
<dbReference type="CDD" id="cd05819">
    <property type="entry name" value="NHL"/>
    <property type="match status" value="1"/>
</dbReference>
<dbReference type="EMBL" id="CAJNOR010018341">
    <property type="protein sequence ID" value="CAF1688451.1"/>
    <property type="molecule type" value="Genomic_DNA"/>
</dbReference>
<protein>
    <submittedName>
        <fullName evidence="1">Uncharacterized protein</fullName>
    </submittedName>
</protein>